<gene>
    <name evidence="1" type="ORF">L195_g012333</name>
</gene>
<protein>
    <submittedName>
        <fullName evidence="1">Uncharacterized protein</fullName>
    </submittedName>
</protein>
<proteinExistence type="predicted"/>
<dbReference type="EMBL" id="ASHM01007843">
    <property type="protein sequence ID" value="PNY15632.1"/>
    <property type="molecule type" value="Genomic_DNA"/>
</dbReference>
<reference evidence="1 2" key="1">
    <citation type="journal article" date="2014" name="Am. J. Bot.">
        <title>Genome assembly and annotation for red clover (Trifolium pratense; Fabaceae).</title>
        <authorList>
            <person name="Istvanek J."/>
            <person name="Jaros M."/>
            <person name="Krenek A."/>
            <person name="Repkova J."/>
        </authorList>
    </citation>
    <scope>NUCLEOTIDE SEQUENCE [LARGE SCALE GENOMIC DNA]</scope>
    <source>
        <strain evidence="2">cv. Tatra</strain>
        <tissue evidence="1">Young leaves</tissue>
    </source>
</reference>
<name>A0A2K3PK14_TRIPR</name>
<dbReference type="AlphaFoldDB" id="A0A2K3PK14"/>
<evidence type="ECO:0000313" key="2">
    <source>
        <dbReference type="Proteomes" id="UP000236291"/>
    </source>
</evidence>
<reference evidence="1 2" key="2">
    <citation type="journal article" date="2017" name="Front. Plant Sci.">
        <title>Gene Classification and Mining of Molecular Markers Useful in Red Clover (Trifolium pratense) Breeding.</title>
        <authorList>
            <person name="Istvanek J."/>
            <person name="Dluhosova J."/>
            <person name="Dluhos P."/>
            <person name="Patkova L."/>
            <person name="Nedelnik J."/>
            <person name="Repkova J."/>
        </authorList>
    </citation>
    <scope>NUCLEOTIDE SEQUENCE [LARGE SCALE GENOMIC DNA]</scope>
    <source>
        <strain evidence="2">cv. Tatra</strain>
        <tissue evidence="1">Young leaves</tissue>
    </source>
</reference>
<organism evidence="1 2">
    <name type="scientific">Trifolium pratense</name>
    <name type="common">Red clover</name>
    <dbReference type="NCBI Taxonomy" id="57577"/>
    <lineage>
        <taxon>Eukaryota</taxon>
        <taxon>Viridiplantae</taxon>
        <taxon>Streptophyta</taxon>
        <taxon>Embryophyta</taxon>
        <taxon>Tracheophyta</taxon>
        <taxon>Spermatophyta</taxon>
        <taxon>Magnoliopsida</taxon>
        <taxon>eudicotyledons</taxon>
        <taxon>Gunneridae</taxon>
        <taxon>Pentapetalae</taxon>
        <taxon>rosids</taxon>
        <taxon>fabids</taxon>
        <taxon>Fabales</taxon>
        <taxon>Fabaceae</taxon>
        <taxon>Papilionoideae</taxon>
        <taxon>50 kb inversion clade</taxon>
        <taxon>NPAAA clade</taxon>
        <taxon>Hologalegina</taxon>
        <taxon>IRL clade</taxon>
        <taxon>Trifolieae</taxon>
        <taxon>Trifolium</taxon>
    </lineage>
</organism>
<sequence>MEQILQLLLERNERSRWRQGRPLGRRDHRNDGGSGVTARFYGIKEGTQLNKSEFQPETAVNVSETAVKVASCDREDEGAKYDGGKPMCT</sequence>
<accession>A0A2K3PK14</accession>
<evidence type="ECO:0000313" key="1">
    <source>
        <dbReference type="EMBL" id="PNY15632.1"/>
    </source>
</evidence>
<comment type="caution">
    <text evidence="1">The sequence shown here is derived from an EMBL/GenBank/DDBJ whole genome shotgun (WGS) entry which is preliminary data.</text>
</comment>
<dbReference type="Proteomes" id="UP000236291">
    <property type="component" value="Unassembled WGS sequence"/>
</dbReference>